<sequence length="70" mass="7866">MPKTPRLNSKKVITILKNNGFILSRTKGSHYIFSHPLNNKIVVVPYHTKVLPIGTLLSILDMAGINRKDL</sequence>
<dbReference type="Proteomes" id="UP000178645">
    <property type="component" value="Unassembled WGS sequence"/>
</dbReference>
<dbReference type="Pfam" id="PF07927">
    <property type="entry name" value="HicA_toxin"/>
    <property type="match status" value="1"/>
</dbReference>
<evidence type="ECO:0000256" key="5">
    <source>
        <dbReference type="ARBA" id="ARBA00022801"/>
    </source>
</evidence>
<dbReference type="GO" id="GO:0003729">
    <property type="term" value="F:mRNA binding"/>
    <property type="evidence" value="ECO:0007669"/>
    <property type="project" value="InterPro"/>
</dbReference>
<keyword evidence="5" id="KW-0378">Hydrolase</keyword>
<evidence type="ECO:0000256" key="1">
    <source>
        <dbReference type="ARBA" id="ARBA00006620"/>
    </source>
</evidence>
<gene>
    <name evidence="8" type="ORF">A3G53_03635</name>
</gene>
<accession>A0A1F6Y4A8</accession>
<keyword evidence="4" id="KW-0255">Endonuclease</keyword>
<dbReference type="InterPro" id="IPR012933">
    <property type="entry name" value="HicA_mRNA_interferase"/>
</dbReference>
<dbReference type="PANTHER" id="PTHR34873:SF3">
    <property type="entry name" value="ADDICTION MODULE TOXIN, HICA FAMILY"/>
    <property type="match status" value="1"/>
</dbReference>
<keyword evidence="6" id="KW-0694">RNA-binding</keyword>
<keyword evidence="3" id="KW-0540">Nuclease</keyword>
<dbReference type="GO" id="GO:0016787">
    <property type="term" value="F:hydrolase activity"/>
    <property type="evidence" value="ECO:0007669"/>
    <property type="project" value="UniProtKB-KW"/>
</dbReference>
<name>A0A1F6Y4A8_9BACT</name>
<protein>
    <recommendedName>
        <fullName evidence="10">Addiction module toxin, HicA family</fullName>
    </recommendedName>
</protein>
<comment type="similarity">
    <text evidence="1">Belongs to the HicA mRNA interferase family.</text>
</comment>
<dbReference type="EMBL" id="MFVU01000031">
    <property type="protein sequence ID" value="OGJ01213.1"/>
    <property type="molecule type" value="Genomic_DNA"/>
</dbReference>
<reference evidence="8 9" key="1">
    <citation type="journal article" date="2016" name="Nat. Commun.">
        <title>Thousands of microbial genomes shed light on interconnected biogeochemical processes in an aquifer system.</title>
        <authorList>
            <person name="Anantharaman K."/>
            <person name="Brown C.T."/>
            <person name="Hug L.A."/>
            <person name="Sharon I."/>
            <person name="Castelle C.J."/>
            <person name="Probst A.J."/>
            <person name="Thomas B.C."/>
            <person name="Singh A."/>
            <person name="Wilkins M.J."/>
            <person name="Karaoz U."/>
            <person name="Brodie E.L."/>
            <person name="Williams K.H."/>
            <person name="Hubbard S.S."/>
            <person name="Banfield J.F."/>
        </authorList>
    </citation>
    <scope>NUCLEOTIDE SEQUENCE [LARGE SCALE GENOMIC DNA]</scope>
</reference>
<evidence type="ECO:0000256" key="7">
    <source>
        <dbReference type="ARBA" id="ARBA00023016"/>
    </source>
</evidence>
<dbReference type="PANTHER" id="PTHR34873">
    <property type="entry name" value="SSR1766 PROTEIN"/>
    <property type="match status" value="1"/>
</dbReference>
<keyword evidence="7" id="KW-0346">Stress response</keyword>
<dbReference type="SUPFAM" id="SSF54786">
    <property type="entry name" value="YcfA/nrd intein domain"/>
    <property type="match status" value="1"/>
</dbReference>
<dbReference type="InterPro" id="IPR038570">
    <property type="entry name" value="HicA_sf"/>
</dbReference>
<evidence type="ECO:0000313" key="9">
    <source>
        <dbReference type="Proteomes" id="UP000178645"/>
    </source>
</evidence>
<comment type="caution">
    <text evidence="8">The sequence shown here is derived from an EMBL/GenBank/DDBJ whole genome shotgun (WGS) entry which is preliminary data.</text>
</comment>
<dbReference type="Gene3D" id="3.30.920.30">
    <property type="entry name" value="Hypothetical protein"/>
    <property type="match status" value="1"/>
</dbReference>
<dbReference type="GO" id="GO:0004519">
    <property type="term" value="F:endonuclease activity"/>
    <property type="evidence" value="ECO:0007669"/>
    <property type="project" value="UniProtKB-KW"/>
</dbReference>
<organism evidence="8 9">
    <name type="scientific">Candidatus Nomurabacteria bacterium RIFCSPLOWO2_12_FULL_44_11</name>
    <dbReference type="NCBI Taxonomy" id="1801796"/>
    <lineage>
        <taxon>Bacteria</taxon>
        <taxon>Candidatus Nomuraibacteriota</taxon>
    </lineage>
</organism>
<evidence type="ECO:0008006" key="10">
    <source>
        <dbReference type="Google" id="ProtNLM"/>
    </source>
</evidence>
<evidence type="ECO:0000256" key="4">
    <source>
        <dbReference type="ARBA" id="ARBA00022759"/>
    </source>
</evidence>
<keyword evidence="2" id="KW-1277">Toxin-antitoxin system</keyword>
<evidence type="ECO:0000256" key="2">
    <source>
        <dbReference type="ARBA" id="ARBA00022649"/>
    </source>
</evidence>
<evidence type="ECO:0000313" key="8">
    <source>
        <dbReference type="EMBL" id="OGJ01213.1"/>
    </source>
</evidence>
<evidence type="ECO:0000256" key="6">
    <source>
        <dbReference type="ARBA" id="ARBA00022884"/>
    </source>
</evidence>
<evidence type="ECO:0000256" key="3">
    <source>
        <dbReference type="ARBA" id="ARBA00022722"/>
    </source>
</evidence>
<dbReference type="AlphaFoldDB" id="A0A1F6Y4A8"/>
<proteinExistence type="inferred from homology"/>